<feature type="region of interest" description="Disordered" evidence="1">
    <location>
        <begin position="32"/>
        <end position="53"/>
    </location>
</feature>
<evidence type="ECO:0000313" key="3">
    <source>
        <dbReference type="Proteomes" id="UP000188388"/>
    </source>
</evidence>
<reference evidence="3" key="1">
    <citation type="submission" date="2017-01" db="EMBL/GenBank/DDBJ databases">
        <authorList>
            <person name="Brunel B."/>
        </authorList>
    </citation>
    <scope>NUCLEOTIDE SEQUENCE [LARGE SCALE GENOMIC DNA]</scope>
</reference>
<sequence length="53" mass="6118">MKFLAPFTKLAAAFRKFAARRYRPELYYMRGPGPATARRAGTPQQNRSIDHYA</sequence>
<organism evidence="2 3">
    <name type="scientific">Mesorhizobium prunaredense</name>
    <dbReference type="NCBI Taxonomy" id="1631249"/>
    <lineage>
        <taxon>Bacteria</taxon>
        <taxon>Pseudomonadati</taxon>
        <taxon>Pseudomonadota</taxon>
        <taxon>Alphaproteobacteria</taxon>
        <taxon>Hyphomicrobiales</taxon>
        <taxon>Phyllobacteriaceae</taxon>
        <taxon>Mesorhizobium</taxon>
    </lineage>
</organism>
<gene>
    <name evidence="2" type="ORF">BQ8794_200001</name>
</gene>
<dbReference type="AlphaFoldDB" id="A0A1R3V549"/>
<evidence type="ECO:0000313" key="2">
    <source>
        <dbReference type="EMBL" id="SIT54998.1"/>
    </source>
</evidence>
<keyword evidence="3" id="KW-1185">Reference proteome</keyword>
<name>A0A1R3V549_9HYPH</name>
<accession>A0A1R3V549</accession>
<evidence type="ECO:0000256" key="1">
    <source>
        <dbReference type="SAM" id="MobiDB-lite"/>
    </source>
</evidence>
<dbReference type="EMBL" id="FTPD01000013">
    <property type="protein sequence ID" value="SIT54998.1"/>
    <property type="molecule type" value="Genomic_DNA"/>
</dbReference>
<proteinExistence type="predicted"/>
<dbReference type="Proteomes" id="UP000188388">
    <property type="component" value="Unassembled WGS sequence"/>
</dbReference>
<protein>
    <submittedName>
        <fullName evidence="2">Uncharacterized protein</fullName>
    </submittedName>
</protein>